<keyword evidence="1" id="KW-1133">Transmembrane helix</keyword>
<dbReference type="EMBL" id="JBHTJO010000001">
    <property type="protein sequence ID" value="MFD0986107.1"/>
    <property type="molecule type" value="Genomic_DNA"/>
</dbReference>
<evidence type="ECO:0008006" key="4">
    <source>
        <dbReference type="Google" id="ProtNLM"/>
    </source>
</evidence>
<protein>
    <recommendedName>
        <fullName evidence="4">DUF4407 domain-containing protein</fullName>
    </recommendedName>
</protein>
<evidence type="ECO:0000256" key="1">
    <source>
        <dbReference type="SAM" id="Phobius"/>
    </source>
</evidence>
<proteinExistence type="predicted"/>
<feature type="transmembrane region" description="Helical" evidence="1">
    <location>
        <begin position="12"/>
        <end position="35"/>
    </location>
</feature>
<accession>A0ABW3J6Q7</accession>
<feature type="transmembrane region" description="Helical" evidence="1">
    <location>
        <begin position="47"/>
        <end position="71"/>
    </location>
</feature>
<dbReference type="Proteomes" id="UP001597102">
    <property type="component" value="Unassembled WGS sequence"/>
</dbReference>
<evidence type="ECO:0000313" key="2">
    <source>
        <dbReference type="EMBL" id="MFD0986107.1"/>
    </source>
</evidence>
<feature type="transmembrane region" description="Helical" evidence="1">
    <location>
        <begin position="247"/>
        <end position="268"/>
    </location>
</feature>
<feature type="transmembrane region" description="Helical" evidence="1">
    <location>
        <begin position="77"/>
        <end position="102"/>
    </location>
</feature>
<keyword evidence="3" id="KW-1185">Reference proteome</keyword>
<dbReference type="RefSeq" id="WP_379085611.1">
    <property type="nucleotide sequence ID" value="NZ_JBHTJO010000001.1"/>
</dbReference>
<comment type="caution">
    <text evidence="2">The sequence shown here is derived from an EMBL/GenBank/DDBJ whole genome shotgun (WGS) entry which is preliminary data.</text>
</comment>
<evidence type="ECO:0000313" key="3">
    <source>
        <dbReference type="Proteomes" id="UP001597102"/>
    </source>
</evidence>
<keyword evidence="1" id="KW-0472">Membrane</keyword>
<keyword evidence="1" id="KW-0812">Transmembrane</keyword>
<name>A0ABW3J6Q7_9HYPH</name>
<sequence>MKKPVSGALTHLVVLGGILVSLGLIAVSATLNFRMAYRMGDSELDGLIFGSGAALADCLKAMLVFFIFWGWRQREWLAVSAGSLVFVVCSAYSLTAGIGYAAQLRAHSEAVRTDASQARSAVTSEIERLETRQEQLGPQRSAREISAAIETVYARVLGKTTVGKYSENCTTGGNWSRHSCEEAAKLRLELAQAEEAENVALRLTEMRAELRSLGASGAEGGSDPQLAALSGILQTTGLGADQGGVRLALLVLVGCLFELGSGLGLYVATVPWRKSRNGQAAMPREVGDVEDFAVERLVPRRGEGLSITALFCEYLRWAAATGADALPEGEFAERFARLAGECGLPTRYEQMRLFLPNVGLSQTGTAATDRTA</sequence>
<organism evidence="2 3">
    <name type="scientific">Methyloligella solikamskensis</name>
    <dbReference type="NCBI Taxonomy" id="1177756"/>
    <lineage>
        <taxon>Bacteria</taxon>
        <taxon>Pseudomonadati</taxon>
        <taxon>Pseudomonadota</taxon>
        <taxon>Alphaproteobacteria</taxon>
        <taxon>Hyphomicrobiales</taxon>
        <taxon>Hyphomicrobiaceae</taxon>
        <taxon>Methyloligella</taxon>
    </lineage>
</organism>
<gene>
    <name evidence="2" type="ORF">ACFQ2F_03225</name>
</gene>
<reference evidence="3" key="1">
    <citation type="journal article" date="2019" name="Int. J. Syst. Evol. Microbiol.">
        <title>The Global Catalogue of Microorganisms (GCM) 10K type strain sequencing project: providing services to taxonomists for standard genome sequencing and annotation.</title>
        <authorList>
            <consortium name="The Broad Institute Genomics Platform"/>
            <consortium name="The Broad Institute Genome Sequencing Center for Infectious Disease"/>
            <person name="Wu L."/>
            <person name="Ma J."/>
        </authorList>
    </citation>
    <scope>NUCLEOTIDE SEQUENCE [LARGE SCALE GENOMIC DNA]</scope>
    <source>
        <strain evidence="3">CCUG 61697</strain>
    </source>
</reference>